<evidence type="ECO:0000256" key="1">
    <source>
        <dbReference type="SAM" id="MobiDB-lite"/>
    </source>
</evidence>
<name>A0ABR2CYH0_9ROSI</name>
<gene>
    <name evidence="3" type="ORF">V6N12_020448</name>
</gene>
<dbReference type="Proteomes" id="UP001472677">
    <property type="component" value="Unassembled WGS sequence"/>
</dbReference>
<dbReference type="InterPro" id="IPR058941">
    <property type="entry name" value="HTH_AT3G52170-like"/>
</dbReference>
<feature type="compositionally biased region" description="Polar residues" evidence="1">
    <location>
        <begin position="321"/>
        <end position="338"/>
    </location>
</feature>
<comment type="caution">
    <text evidence="3">The sequence shown here is derived from an EMBL/GenBank/DDBJ whole genome shotgun (WGS) entry which is preliminary data.</text>
</comment>
<organism evidence="3 4">
    <name type="scientific">Hibiscus sabdariffa</name>
    <name type="common">roselle</name>
    <dbReference type="NCBI Taxonomy" id="183260"/>
    <lineage>
        <taxon>Eukaryota</taxon>
        <taxon>Viridiplantae</taxon>
        <taxon>Streptophyta</taxon>
        <taxon>Embryophyta</taxon>
        <taxon>Tracheophyta</taxon>
        <taxon>Spermatophyta</taxon>
        <taxon>Magnoliopsida</taxon>
        <taxon>eudicotyledons</taxon>
        <taxon>Gunneridae</taxon>
        <taxon>Pentapetalae</taxon>
        <taxon>rosids</taxon>
        <taxon>malvids</taxon>
        <taxon>Malvales</taxon>
        <taxon>Malvaceae</taxon>
        <taxon>Malvoideae</taxon>
        <taxon>Hibiscus</taxon>
    </lineage>
</organism>
<proteinExistence type="predicted"/>
<evidence type="ECO:0000259" key="2">
    <source>
        <dbReference type="Pfam" id="PF25896"/>
    </source>
</evidence>
<feature type="region of interest" description="Disordered" evidence="1">
    <location>
        <begin position="237"/>
        <end position="259"/>
    </location>
</feature>
<dbReference type="PANTHER" id="PTHR34568:SF4">
    <property type="entry name" value="OS02G0638000 PROTEIN"/>
    <property type="match status" value="1"/>
</dbReference>
<feature type="compositionally biased region" description="Basic and acidic residues" evidence="1">
    <location>
        <begin position="305"/>
        <end position="320"/>
    </location>
</feature>
<keyword evidence="4" id="KW-1185">Reference proteome</keyword>
<accession>A0ABR2CYH0</accession>
<sequence length="357" mass="39465">MKPQSPFKNLENQNAKETAKALSLSVALFKRKRGMQIVRGGRVFCSNYSAAPATWVGVRRVRSFAASLPSPSDAPKRKKVSKDERRALIESFVNRYRSMNAGKFPTITEARKEVGGSFYVVRKVLQELEYKPNVCSSSNSYETLSAKVVNKEDNSFSVVEVVSTGLGVQDATCAKAVDDVKILDTNDKQLEADRGSSSDFVLEENSVVKIDAKGLERQADDKVEDVGIDSSDKFQMFPNKQKSAKATDQDLESEELGKTESWGVQSDFGVVKGDVLKEETEIGNEEGAEKVQTVSELLRSGSPELKAEHHQQFVEEEKSARNLSSEQSNDAESSEKSSLWGNLKSFADGIISIWRKL</sequence>
<evidence type="ECO:0000313" key="4">
    <source>
        <dbReference type="Proteomes" id="UP001472677"/>
    </source>
</evidence>
<feature type="domain" description="AT3G52170-like helix-turn-helix" evidence="2">
    <location>
        <begin position="81"/>
        <end position="130"/>
    </location>
</feature>
<reference evidence="3 4" key="1">
    <citation type="journal article" date="2024" name="G3 (Bethesda)">
        <title>Genome assembly of Hibiscus sabdariffa L. provides insights into metabolisms of medicinal natural products.</title>
        <authorList>
            <person name="Kim T."/>
        </authorList>
    </citation>
    <scope>NUCLEOTIDE SEQUENCE [LARGE SCALE GENOMIC DNA]</scope>
    <source>
        <strain evidence="3">TK-2024</strain>
        <tissue evidence="3">Old leaves</tissue>
    </source>
</reference>
<protein>
    <recommendedName>
        <fullName evidence="2">AT3G52170-like helix-turn-helix domain-containing protein</fullName>
    </recommendedName>
</protein>
<feature type="region of interest" description="Disordered" evidence="1">
    <location>
        <begin position="282"/>
        <end position="338"/>
    </location>
</feature>
<dbReference type="EMBL" id="JBBPBM010000039">
    <property type="protein sequence ID" value="KAK8525964.1"/>
    <property type="molecule type" value="Genomic_DNA"/>
</dbReference>
<evidence type="ECO:0000313" key="3">
    <source>
        <dbReference type="EMBL" id="KAK8525964.1"/>
    </source>
</evidence>
<dbReference type="InterPro" id="IPR058942">
    <property type="entry name" value="AT3G52170-like"/>
</dbReference>
<dbReference type="Pfam" id="PF25896">
    <property type="entry name" value="HTH_AT3G52170"/>
    <property type="match status" value="1"/>
</dbReference>
<dbReference type="PANTHER" id="PTHR34568">
    <property type="entry name" value="RRM DOMAIN-CONTAINING PROTEIN"/>
    <property type="match status" value="1"/>
</dbReference>